<dbReference type="AlphaFoldDB" id="A0A069R9T0"/>
<evidence type="ECO:0000256" key="4">
    <source>
        <dbReference type="ARBA" id="ARBA00022801"/>
    </source>
</evidence>
<dbReference type="FunFam" id="1.10.10.160:FF:000001">
    <property type="entry name" value="ATP-dependent DNA helicase"/>
    <property type="match status" value="1"/>
</dbReference>
<dbReference type="STRING" id="1121324.CLIT_23c00680"/>
<dbReference type="Pfam" id="PF13361">
    <property type="entry name" value="UvrD_C"/>
    <property type="match status" value="1"/>
</dbReference>
<comment type="similarity">
    <text evidence="1 13">Belongs to the helicase family. UvrD subfamily.</text>
</comment>
<proteinExistence type="inferred from homology"/>
<dbReference type="RefSeq" id="WP_038267604.1">
    <property type="nucleotide sequence ID" value="NZ_FSRH01000004.1"/>
</dbReference>
<keyword evidence="6 12" id="KW-0067">ATP-binding</keyword>
<dbReference type="InterPro" id="IPR014016">
    <property type="entry name" value="UvrD-like_ATP-bd"/>
</dbReference>
<evidence type="ECO:0000259" key="14">
    <source>
        <dbReference type="PROSITE" id="PS51198"/>
    </source>
</evidence>
<name>A0A069R9T0_PEPLI</name>
<dbReference type="InterPro" id="IPR014017">
    <property type="entry name" value="DNA_helicase_UvrD-like_C"/>
</dbReference>
<evidence type="ECO:0000256" key="13">
    <source>
        <dbReference type="RuleBase" id="RU364053"/>
    </source>
</evidence>
<reference evidence="16 17" key="1">
    <citation type="submission" date="2014-03" db="EMBL/GenBank/DDBJ databases">
        <title>Genome sequence of Clostridium litorale W6, DSM 5388.</title>
        <authorList>
            <person name="Poehlein A."/>
            <person name="Jagirdar A."/>
            <person name="Khonsari B."/>
            <person name="Chibani C.M."/>
            <person name="Gutierrez Gutierrez D.A."/>
            <person name="Davydova E."/>
            <person name="Alghaithi H.S."/>
            <person name="Nair K.P."/>
            <person name="Dhamotharan K."/>
            <person name="Chandran L."/>
            <person name="G W."/>
            <person name="Daniel R."/>
        </authorList>
    </citation>
    <scope>NUCLEOTIDE SEQUENCE [LARGE SCALE GENOMIC DNA]</scope>
    <source>
        <strain evidence="16 17">W6</strain>
    </source>
</reference>
<dbReference type="InterPro" id="IPR005751">
    <property type="entry name" value="ATP-dep_DNA_helicase_PcrA"/>
</dbReference>
<keyword evidence="5 12" id="KW-0347">Helicase</keyword>
<feature type="domain" description="UvrD-like helicase ATP-binding" evidence="14">
    <location>
        <begin position="10"/>
        <end position="290"/>
    </location>
</feature>
<evidence type="ECO:0000256" key="11">
    <source>
        <dbReference type="ARBA" id="ARBA00048988"/>
    </source>
</evidence>
<dbReference type="GO" id="GO:0009314">
    <property type="term" value="P:response to radiation"/>
    <property type="evidence" value="ECO:0007669"/>
    <property type="project" value="UniProtKB-ARBA"/>
</dbReference>
<dbReference type="GO" id="GO:0003677">
    <property type="term" value="F:DNA binding"/>
    <property type="evidence" value="ECO:0007669"/>
    <property type="project" value="UniProtKB-KW"/>
</dbReference>
<dbReference type="FunFam" id="3.40.50.300:FF:001201">
    <property type="entry name" value="ATP-dependent DNA helicase UvrD2"/>
    <property type="match status" value="1"/>
</dbReference>
<evidence type="ECO:0000256" key="8">
    <source>
        <dbReference type="ARBA" id="ARBA00023204"/>
    </source>
</evidence>
<comment type="caution">
    <text evidence="16">The sequence shown here is derived from an EMBL/GenBank/DDBJ whole genome shotgun (WGS) entry which is preliminary data.</text>
</comment>
<dbReference type="InterPro" id="IPR027417">
    <property type="entry name" value="P-loop_NTPase"/>
</dbReference>
<evidence type="ECO:0000256" key="3">
    <source>
        <dbReference type="ARBA" id="ARBA00022763"/>
    </source>
</evidence>
<dbReference type="EMBL" id="JJMM01000026">
    <property type="protein sequence ID" value="KDR93796.1"/>
    <property type="molecule type" value="Genomic_DNA"/>
</dbReference>
<dbReference type="CDD" id="cd17932">
    <property type="entry name" value="DEXQc_UvrD"/>
    <property type="match status" value="1"/>
</dbReference>
<evidence type="ECO:0000256" key="1">
    <source>
        <dbReference type="ARBA" id="ARBA00009922"/>
    </source>
</evidence>
<feature type="binding site" evidence="12">
    <location>
        <begin position="31"/>
        <end position="38"/>
    </location>
    <ligand>
        <name>ATP</name>
        <dbReference type="ChEBI" id="CHEBI:30616"/>
    </ligand>
</feature>
<dbReference type="SUPFAM" id="SSF52540">
    <property type="entry name" value="P-loop containing nucleoside triphosphate hydrolases"/>
    <property type="match status" value="1"/>
</dbReference>
<keyword evidence="17" id="KW-1185">Reference proteome</keyword>
<comment type="catalytic activity">
    <reaction evidence="10">
        <text>Couples ATP hydrolysis with the unwinding of duplex DNA by translocating in the 3'-5' direction.</text>
        <dbReference type="EC" id="5.6.2.4"/>
    </reaction>
</comment>
<dbReference type="NCBIfam" id="TIGR01073">
    <property type="entry name" value="pcrA"/>
    <property type="match status" value="1"/>
</dbReference>
<keyword evidence="9" id="KW-0413">Isomerase</keyword>
<sequence length="733" mass="83903">MIQGGKSSYQNLNEKQREAVMTTEGPLLILAGAGSGKTTVLVNRIGHILDTNGVFPSNILAITFTNKAAREMKERVERILGDESDGMWISTFHSCCVRILRKNIDRLGYTSSFVIYDRSDQLTLLKGAIKELDMNEKLYDPKMVIGHISDAKDKLISPAEFMKTYRDDFKMSKIAAIYERYQKNLKKNNALDFDDIIVKTVELFEKNEEVLEFYQRKFKYVMVDEYQDTNRAQYRLVSLISRLHKNLCVVGDDDQSIYGWRGADITNILNFEKEFNGAVVIKLEQNYRSTQNILDSANAVIKNNNERKSKNLWTDKSGGEKIKVFKAMDEREEGDFISRKIRELTEGDNGMGDFAVLYRTNAQSRAIEEALMRQNIPYKIYGGLKFYDRKEIKDIIAYLRLIQNPLDDISLKRIINVPKRGIGLKTIEKLESFAYSKEENIYSAMLDLEDGLISTRAKSKVEQFVSIISTLMAMNECMNISLLIEKVLEDTGYMEELKNENSVESQTRIENLKEFISSAVEFEQISEEKDLETFLASISLVSDLDSLEEGDDYVSIMTLHSAKGLEFPVVFMVGMEEGIFPSSRSVLDEDRLEEERRLCYVGITRAQQELYMTYANERTIYGRKNYGTNSRFLSELPQDCLQSYNAKIDKIKNHPSSNIDMREIKKNFTFGSSVKPEVKKDIDNSGIELGSRISHPKFGEGTIVSKTGNDVTIAFENKGVKMINLEYVKLEKI</sequence>
<feature type="domain" description="UvrD-like helicase C-terminal" evidence="15">
    <location>
        <begin position="291"/>
        <end position="564"/>
    </location>
</feature>
<dbReference type="OrthoDB" id="9810135at2"/>
<dbReference type="FunFam" id="1.10.486.10:FF:000003">
    <property type="entry name" value="ATP-dependent DNA helicase"/>
    <property type="match status" value="1"/>
</dbReference>
<organism evidence="16 17">
    <name type="scientific">Peptoclostridium litorale DSM 5388</name>
    <dbReference type="NCBI Taxonomy" id="1121324"/>
    <lineage>
        <taxon>Bacteria</taxon>
        <taxon>Bacillati</taxon>
        <taxon>Bacillota</taxon>
        <taxon>Clostridia</taxon>
        <taxon>Peptostreptococcales</taxon>
        <taxon>Peptoclostridiaceae</taxon>
        <taxon>Peptoclostridium</taxon>
    </lineage>
</organism>
<accession>A0A069R9T0</accession>
<dbReference type="InterPro" id="IPR000212">
    <property type="entry name" value="DNA_helicase_UvrD/REP"/>
</dbReference>
<evidence type="ECO:0000256" key="12">
    <source>
        <dbReference type="PROSITE-ProRule" id="PRU00560"/>
    </source>
</evidence>
<dbReference type="InterPro" id="IPR021938">
    <property type="entry name" value="DUF3553"/>
</dbReference>
<gene>
    <name evidence="16" type="primary">pcrA</name>
    <name evidence="16" type="ORF">CLIT_23c00680</name>
</gene>
<dbReference type="Pfam" id="PF12073">
    <property type="entry name" value="DUF3553"/>
    <property type="match status" value="1"/>
</dbReference>
<keyword evidence="4 12" id="KW-0378">Hydrolase</keyword>
<dbReference type="Gene3D" id="1.10.486.10">
    <property type="entry name" value="PCRA, domain 4"/>
    <property type="match status" value="1"/>
</dbReference>
<dbReference type="Proteomes" id="UP000027946">
    <property type="component" value="Unassembled WGS sequence"/>
</dbReference>
<dbReference type="GO" id="GO:0005829">
    <property type="term" value="C:cytosol"/>
    <property type="evidence" value="ECO:0007669"/>
    <property type="project" value="TreeGrafter"/>
</dbReference>
<dbReference type="GO" id="GO:0043138">
    <property type="term" value="F:3'-5' DNA helicase activity"/>
    <property type="evidence" value="ECO:0007669"/>
    <property type="project" value="UniProtKB-EC"/>
</dbReference>
<evidence type="ECO:0000256" key="2">
    <source>
        <dbReference type="ARBA" id="ARBA00022741"/>
    </source>
</evidence>
<evidence type="ECO:0000313" key="17">
    <source>
        <dbReference type="Proteomes" id="UP000027946"/>
    </source>
</evidence>
<keyword evidence="8" id="KW-0234">DNA repair</keyword>
<dbReference type="PANTHER" id="PTHR11070">
    <property type="entry name" value="UVRD / RECB / PCRA DNA HELICASE FAMILY MEMBER"/>
    <property type="match status" value="1"/>
</dbReference>
<keyword evidence="2 12" id="KW-0547">Nucleotide-binding</keyword>
<dbReference type="GO" id="GO:0006260">
    <property type="term" value="P:DNA replication"/>
    <property type="evidence" value="ECO:0007669"/>
    <property type="project" value="InterPro"/>
</dbReference>
<dbReference type="GO" id="GO:0016887">
    <property type="term" value="F:ATP hydrolysis activity"/>
    <property type="evidence" value="ECO:0007669"/>
    <property type="project" value="RHEA"/>
</dbReference>
<dbReference type="GO" id="GO:0000725">
    <property type="term" value="P:recombinational repair"/>
    <property type="evidence" value="ECO:0007669"/>
    <property type="project" value="TreeGrafter"/>
</dbReference>
<dbReference type="CDD" id="cd18807">
    <property type="entry name" value="SF1_C_UvrD"/>
    <property type="match status" value="1"/>
</dbReference>
<dbReference type="EC" id="5.6.2.4" evidence="13"/>
<dbReference type="InterPro" id="IPR013986">
    <property type="entry name" value="DExx_box_DNA_helicase_dom_sf"/>
</dbReference>
<protein>
    <recommendedName>
        <fullName evidence="13">ATP-dependent DNA helicase</fullName>
        <ecNumber evidence="13">5.6.2.4</ecNumber>
    </recommendedName>
</protein>
<dbReference type="Gene3D" id="3.40.50.300">
    <property type="entry name" value="P-loop containing nucleotide triphosphate hydrolases"/>
    <property type="match status" value="2"/>
</dbReference>
<evidence type="ECO:0000313" key="16">
    <source>
        <dbReference type="EMBL" id="KDR93796.1"/>
    </source>
</evidence>
<evidence type="ECO:0000256" key="5">
    <source>
        <dbReference type="ARBA" id="ARBA00022806"/>
    </source>
</evidence>
<keyword evidence="7 13" id="KW-0238">DNA-binding</keyword>
<comment type="catalytic activity">
    <reaction evidence="11 13">
        <text>ATP + H2O = ADP + phosphate + H(+)</text>
        <dbReference type="Rhea" id="RHEA:13065"/>
        <dbReference type="ChEBI" id="CHEBI:15377"/>
        <dbReference type="ChEBI" id="CHEBI:15378"/>
        <dbReference type="ChEBI" id="CHEBI:30616"/>
        <dbReference type="ChEBI" id="CHEBI:43474"/>
        <dbReference type="ChEBI" id="CHEBI:456216"/>
        <dbReference type="EC" id="5.6.2.4"/>
    </reaction>
</comment>
<dbReference type="PROSITE" id="PS51217">
    <property type="entry name" value="UVRD_HELICASE_CTER"/>
    <property type="match status" value="1"/>
</dbReference>
<evidence type="ECO:0000256" key="7">
    <source>
        <dbReference type="ARBA" id="ARBA00023125"/>
    </source>
</evidence>
<dbReference type="PANTHER" id="PTHR11070:SF2">
    <property type="entry name" value="ATP-DEPENDENT DNA HELICASE SRS2"/>
    <property type="match status" value="1"/>
</dbReference>
<dbReference type="Gene3D" id="1.10.10.160">
    <property type="match status" value="1"/>
</dbReference>
<keyword evidence="3" id="KW-0227">DNA damage</keyword>
<evidence type="ECO:0000259" key="15">
    <source>
        <dbReference type="PROSITE" id="PS51217"/>
    </source>
</evidence>
<dbReference type="PROSITE" id="PS51198">
    <property type="entry name" value="UVRD_HELICASE_ATP_BIND"/>
    <property type="match status" value="1"/>
</dbReference>
<dbReference type="GO" id="GO:0033202">
    <property type="term" value="C:DNA helicase complex"/>
    <property type="evidence" value="ECO:0007669"/>
    <property type="project" value="TreeGrafter"/>
</dbReference>
<evidence type="ECO:0000256" key="10">
    <source>
        <dbReference type="ARBA" id="ARBA00034617"/>
    </source>
</evidence>
<evidence type="ECO:0000256" key="6">
    <source>
        <dbReference type="ARBA" id="ARBA00022840"/>
    </source>
</evidence>
<dbReference type="Pfam" id="PF00580">
    <property type="entry name" value="UvrD-helicase"/>
    <property type="match status" value="1"/>
</dbReference>
<dbReference type="eggNOG" id="COG0210">
    <property type="taxonomic scope" value="Bacteria"/>
</dbReference>
<evidence type="ECO:0000256" key="9">
    <source>
        <dbReference type="ARBA" id="ARBA00023235"/>
    </source>
</evidence>
<dbReference type="GO" id="GO:0005524">
    <property type="term" value="F:ATP binding"/>
    <property type="evidence" value="ECO:0007669"/>
    <property type="project" value="UniProtKB-UniRule"/>
</dbReference>